<evidence type="ECO:0000313" key="6">
    <source>
        <dbReference type="Proteomes" id="UP000054771"/>
    </source>
</evidence>
<sequence>MSGEKEPSTSAPLLSFCFLIRFNKFKMAGHHLRREDFVVGWVSALPIELAAARKMLDEEYDYNYDDSTYTLGRMGEHNVVIACFPAGQLGISTGATAAADLKSKFPALEFCLMVGIGGGVPSPENDIRLGDVVISKPEGTYGGVVQYDLGKTVSGGHQMRTGFLNAPPAAILKTVARFQSNHALGKDNMSTYLSQLECTQFDRRKVGPDVLFQSSFRHREGSTCADCPQEMTVPRPPRTGSTVAIHYGTIASGNQVMKDAITRDRLSSELGGVLCFEMEAAGLMNNMPCLVIRGISDYSDSHKNSSWQPYAAAIAAACAKEILRLHPTNSGLKQRKEILDWIAPPEQEQRHSFVTGSRVHGTGRWLLDHPIYTEWRDNLTKSNVLWCYGMEGSGKTVLMSVRNSHYLGFRLTFRRSTVTDDLRNRLSAKGVPVIFFYLDYEHQARQTMAYFLKSLLRQLLDHILHIPKPLVEAFNRLGGSQCSLSAPVLEKIVVEVMPSSSQVYVLIDALDECVDSGRRKTIISFMEQAARSRHVRLLLTSRPHVQEIRSTFDKSYQILVRASEADIRAYVSQEISRARVTDIVDTSFVHRIMDTIIHQAEGMFLLSVLRTKTVLREPTAGDMEDSLKSLAKDLPEVFRETVSRIQQLPENQKRLGMMTLLLLSHAKRPIIVQELTDFLSVQLGQTTVRPKHRPLPRVVLECCMGLVSIEPTTETVRLSHYAVNEYLVENNHRLFADAEASVSALCLTYLLLDPFTKGPRTEEDEIDGLLDYCPFVSYAAARWGDHVRQCERSPIVWRLAVQFLRNQQATACSVQIMQYDRNYQEIYWAPKECYSANALHIASDFGLENLVLTLLSQNAFKLDATTTIGTTAITKAASSGHVSVVRALLQKGANPYLENWYGNALHCAAEAGHCNTIRELVSCGMDPNYRSAKGRLPLDCALDRDNAEAFETLIAVGARLDNTNEGYRPILIEAVHADCVNIVDLILTNGWVDVNCCSDDGATAAHIAAAHDNTVILAKLMKAGANINAGTDTGLTPLDYALRYQRDSAANLLQSYDATSFMARFRYPN</sequence>
<dbReference type="PANTHER" id="PTHR46082:SF11">
    <property type="entry name" value="AAA+ ATPASE DOMAIN-CONTAINING PROTEIN-RELATED"/>
    <property type="match status" value="1"/>
</dbReference>
<feature type="repeat" description="ANK" evidence="2">
    <location>
        <begin position="868"/>
        <end position="900"/>
    </location>
</feature>
<dbReference type="Pfam" id="PF12796">
    <property type="entry name" value="Ank_2"/>
    <property type="match status" value="2"/>
</dbReference>
<dbReference type="Gene3D" id="3.40.50.1580">
    <property type="entry name" value="Nucleoside phosphorylase domain"/>
    <property type="match status" value="1"/>
</dbReference>
<dbReference type="Gene3D" id="1.25.40.20">
    <property type="entry name" value="Ankyrin repeat-containing domain"/>
    <property type="match status" value="1"/>
</dbReference>
<dbReference type="PROSITE" id="PS50088">
    <property type="entry name" value="ANK_REPEAT"/>
    <property type="match status" value="3"/>
</dbReference>
<dbReference type="SUPFAM" id="SSF48403">
    <property type="entry name" value="Ankyrin repeat"/>
    <property type="match status" value="1"/>
</dbReference>
<feature type="domain" description="GPI inositol-deacylase winged helix" evidence="3">
    <location>
        <begin position="652"/>
        <end position="731"/>
    </location>
</feature>
<dbReference type="AlphaFoldDB" id="A0A0U5GB88"/>
<evidence type="ECO:0000256" key="1">
    <source>
        <dbReference type="ARBA" id="ARBA00022737"/>
    </source>
</evidence>
<dbReference type="InterPro" id="IPR053137">
    <property type="entry name" value="NLR-like"/>
</dbReference>
<keyword evidence="6" id="KW-1185">Reference proteome</keyword>
<dbReference type="Gene3D" id="3.40.50.300">
    <property type="entry name" value="P-loop containing nucleotide triphosphate hydrolases"/>
    <property type="match status" value="1"/>
</dbReference>
<keyword evidence="2" id="KW-0040">ANK repeat</keyword>
<gene>
    <name evidence="5" type="ORF">ASPCAL11420</name>
</gene>
<dbReference type="InterPro" id="IPR002110">
    <property type="entry name" value="Ankyrin_rpt"/>
</dbReference>
<dbReference type="OMA" id="ENSSCHC"/>
<dbReference type="EMBL" id="CDMC01000011">
    <property type="protein sequence ID" value="CEL08269.1"/>
    <property type="molecule type" value="Genomic_DNA"/>
</dbReference>
<keyword evidence="1" id="KW-0677">Repeat</keyword>
<dbReference type="InterPro" id="IPR056884">
    <property type="entry name" value="NPHP3-like_N"/>
</dbReference>
<organism evidence="5 6">
    <name type="scientific">Aspergillus calidoustus</name>
    <dbReference type="NCBI Taxonomy" id="454130"/>
    <lineage>
        <taxon>Eukaryota</taxon>
        <taxon>Fungi</taxon>
        <taxon>Dikarya</taxon>
        <taxon>Ascomycota</taxon>
        <taxon>Pezizomycotina</taxon>
        <taxon>Eurotiomycetes</taxon>
        <taxon>Eurotiomycetidae</taxon>
        <taxon>Eurotiales</taxon>
        <taxon>Aspergillaceae</taxon>
        <taxon>Aspergillus</taxon>
        <taxon>Aspergillus subgen. Nidulantes</taxon>
    </lineage>
</organism>
<dbReference type="SMART" id="SM00248">
    <property type="entry name" value="ANK"/>
    <property type="match status" value="7"/>
</dbReference>
<dbReference type="SUPFAM" id="SSF53167">
    <property type="entry name" value="Purine and uridine phosphorylases"/>
    <property type="match status" value="1"/>
</dbReference>
<dbReference type="PANTHER" id="PTHR46082">
    <property type="entry name" value="ATP/GTP-BINDING PROTEIN-RELATED"/>
    <property type="match status" value="1"/>
</dbReference>
<dbReference type="OrthoDB" id="195446at2759"/>
<dbReference type="InterPro" id="IPR036770">
    <property type="entry name" value="Ankyrin_rpt-contain_sf"/>
</dbReference>
<dbReference type="Pfam" id="PF22939">
    <property type="entry name" value="WHD_GPIID"/>
    <property type="match status" value="1"/>
</dbReference>
<feature type="repeat" description="ANK" evidence="2">
    <location>
        <begin position="933"/>
        <end position="965"/>
    </location>
</feature>
<dbReference type="InterPro" id="IPR035994">
    <property type="entry name" value="Nucleoside_phosphorylase_sf"/>
</dbReference>
<reference evidence="6" key="1">
    <citation type="journal article" date="2016" name="Genome Announc.">
        <title>Draft genome sequences of fungus Aspergillus calidoustus.</title>
        <authorList>
            <person name="Horn F."/>
            <person name="Linde J."/>
            <person name="Mattern D.J."/>
            <person name="Walther G."/>
            <person name="Guthke R."/>
            <person name="Scherlach K."/>
            <person name="Martin K."/>
            <person name="Brakhage A.A."/>
            <person name="Petzke L."/>
            <person name="Valiante V."/>
        </authorList>
    </citation>
    <scope>NUCLEOTIDE SEQUENCE [LARGE SCALE GENOMIC DNA]</scope>
    <source>
        <strain evidence="6">SF006504</strain>
    </source>
</reference>
<evidence type="ECO:0000256" key="2">
    <source>
        <dbReference type="PROSITE-ProRule" id="PRU00023"/>
    </source>
</evidence>
<accession>A0A0U5GB88</accession>
<dbReference type="InterPro" id="IPR027417">
    <property type="entry name" value="P-loop_NTPase"/>
</dbReference>
<dbReference type="Proteomes" id="UP000054771">
    <property type="component" value="Unassembled WGS sequence"/>
</dbReference>
<proteinExistence type="predicted"/>
<dbReference type="GO" id="GO:0009116">
    <property type="term" value="P:nucleoside metabolic process"/>
    <property type="evidence" value="ECO:0007669"/>
    <property type="project" value="InterPro"/>
</dbReference>
<dbReference type="Pfam" id="PF24883">
    <property type="entry name" value="NPHP3_N"/>
    <property type="match status" value="1"/>
</dbReference>
<protein>
    <submittedName>
        <fullName evidence="5">Uncharacterized protein</fullName>
    </submittedName>
</protein>
<feature type="repeat" description="ANK" evidence="2">
    <location>
        <begin position="1000"/>
        <end position="1032"/>
    </location>
</feature>
<feature type="domain" description="Nephrocystin 3-like N-terminal" evidence="4">
    <location>
        <begin position="361"/>
        <end position="542"/>
    </location>
</feature>
<evidence type="ECO:0000313" key="5">
    <source>
        <dbReference type="EMBL" id="CEL08269.1"/>
    </source>
</evidence>
<dbReference type="PROSITE" id="PS50297">
    <property type="entry name" value="ANK_REP_REGION"/>
    <property type="match status" value="2"/>
</dbReference>
<dbReference type="GO" id="GO:0003824">
    <property type="term" value="F:catalytic activity"/>
    <property type="evidence" value="ECO:0007669"/>
    <property type="project" value="InterPro"/>
</dbReference>
<evidence type="ECO:0000259" key="3">
    <source>
        <dbReference type="Pfam" id="PF22939"/>
    </source>
</evidence>
<dbReference type="STRING" id="454130.A0A0U5GB88"/>
<dbReference type="InterPro" id="IPR054471">
    <property type="entry name" value="GPIID_WHD"/>
</dbReference>
<name>A0A0U5GB88_ASPCI</name>
<evidence type="ECO:0000259" key="4">
    <source>
        <dbReference type="Pfam" id="PF24883"/>
    </source>
</evidence>